<accession>A0A328UGU4</accession>
<dbReference type="Pfam" id="PF01208">
    <property type="entry name" value="URO-D"/>
    <property type="match status" value="1"/>
</dbReference>
<dbReference type="InterPro" id="IPR000257">
    <property type="entry name" value="Uroporphyrinogen_deCOase"/>
</dbReference>
<gene>
    <name evidence="2" type="ORF">DPQ25_01945</name>
</gene>
<keyword evidence="3" id="KW-1185">Reference proteome</keyword>
<dbReference type="InterPro" id="IPR038071">
    <property type="entry name" value="UROD/MetE-like_sf"/>
</dbReference>
<reference evidence="2 3" key="1">
    <citation type="submission" date="2018-06" db="EMBL/GenBank/DDBJ databases">
        <title>Noncontiguous genome sequence of Ruminococcaceae bacterium ASD2818.</title>
        <authorList>
            <person name="Chaplin A.V."/>
            <person name="Sokolova S.R."/>
            <person name="Kochetkova T.O."/>
            <person name="Goltsov A.Y."/>
            <person name="Trofimov D.Y."/>
            <person name="Efimov B.A."/>
        </authorList>
    </citation>
    <scope>NUCLEOTIDE SEQUENCE [LARGE SCALE GENOMIC DNA]</scope>
    <source>
        <strain evidence="2 3">ASD2818</strain>
    </source>
</reference>
<evidence type="ECO:0000313" key="3">
    <source>
        <dbReference type="Proteomes" id="UP000249377"/>
    </source>
</evidence>
<organism evidence="2 3">
    <name type="scientific">Hydrogeniiclostridium mannosilyticum</name>
    <dbReference type="NCBI Taxonomy" id="2764322"/>
    <lineage>
        <taxon>Bacteria</taxon>
        <taxon>Bacillati</taxon>
        <taxon>Bacillota</taxon>
        <taxon>Clostridia</taxon>
        <taxon>Eubacteriales</taxon>
        <taxon>Acutalibacteraceae</taxon>
        <taxon>Hydrogeniiclostridium</taxon>
    </lineage>
</organism>
<dbReference type="AlphaFoldDB" id="A0A328UGU4"/>
<feature type="domain" description="Uroporphyrinogen decarboxylase (URO-D)" evidence="1">
    <location>
        <begin position="185"/>
        <end position="368"/>
    </location>
</feature>
<evidence type="ECO:0000313" key="2">
    <source>
        <dbReference type="EMBL" id="RAQ30291.1"/>
    </source>
</evidence>
<dbReference type="SUPFAM" id="SSF51726">
    <property type="entry name" value="UROD/MetE-like"/>
    <property type="match status" value="1"/>
</dbReference>
<dbReference type="Gene3D" id="3.20.20.210">
    <property type="match status" value="1"/>
</dbReference>
<dbReference type="GO" id="GO:0006779">
    <property type="term" value="P:porphyrin-containing compound biosynthetic process"/>
    <property type="evidence" value="ECO:0007669"/>
    <property type="project" value="InterPro"/>
</dbReference>
<sequence length="372" mass="42685">MNIRENTLAVLHYEPYERLPILHFGYWAETLEKWAEEGHITWEEAKNWADGNAADLSIAKKLGFDANWSTCFGGNSALRPGFEPKVLEELPNGLQKVVNHEGVIELVKPHVASIPSEVDHLLKDRASYEEHYKPRLQYSDERIDFNYLETLKNREHSENMLGIHIGSLFGNIRNWCGVEGISYLYADDEELYKEIIDDNANLCYQVAENILKTGVHFDFAHFWEDICFKNGPLVIPSVFEELVGPHYKRITGLLKNYGVDIVSLDCDGMIDSLIPIWFENGVNTMFPIEVGTWNASIAPWREKYGKGLRGVGGMNKTVFAKDFEAIDEEIERLRPLVALGGYIPCPDHRIAPDAKWENVQYYCKRMHEVFTK</sequence>
<dbReference type="Proteomes" id="UP000249377">
    <property type="component" value="Unassembled WGS sequence"/>
</dbReference>
<proteinExistence type="predicted"/>
<dbReference type="RefSeq" id="WP_112331488.1">
    <property type="nucleotide sequence ID" value="NZ_JADPHD010000001.1"/>
</dbReference>
<evidence type="ECO:0000259" key="1">
    <source>
        <dbReference type="Pfam" id="PF01208"/>
    </source>
</evidence>
<dbReference type="EMBL" id="QLYR01000001">
    <property type="protein sequence ID" value="RAQ30291.1"/>
    <property type="molecule type" value="Genomic_DNA"/>
</dbReference>
<protein>
    <recommendedName>
        <fullName evidence="1">Uroporphyrinogen decarboxylase (URO-D) domain-containing protein</fullName>
    </recommendedName>
</protein>
<dbReference type="GO" id="GO:0004853">
    <property type="term" value="F:uroporphyrinogen decarboxylase activity"/>
    <property type="evidence" value="ECO:0007669"/>
    <property type="project" value="InterPro"/>
</dbReference>
<comment type="caution">
    <text evidence="2">The sequence shown here is derived from an EMBL/GenBank/DDBJ whole genome shotgun (WGS) entry which is preliminary data.</text>
</comment>
<name>A0A328UGU4_9FIRM</name>